<reference evidence="1 2" key="1">
    <citation type="journal article" date="2016" name="J. Zhejiang Univ. Sci. B">
        <title>Antibiotic resistance mechanisms of Myroides sp.</title>
        <authorList>
            <person name="Hu S."/>
            <person name="Yuan S."/>
            <person name="Qu H."/>
            <person name="Jiang T."/>
            <person name="Zhou Y."/>
            <person name="Wang M."/>
            <person name="Ming D."/>
        </authorList>
    </citation>
    <scope>NUCLEOTIDE SEQUENCE [LARGE SCALE GENOMIC DNA]</scope>
    <source>
        <strain evidence="1 2">PR63039</strain>
    </source>
</reference>
<dbReference type="KEGG" id="mod:AS202_10345"/>
<organism evidence="1 2">
    <name type="scientific">Myroides odoratimimus</name>
    <dbReference type="NCBI Taxonomy" id="76832"/>
    <lineage>
        <taxon>Bacteria</taxon>
        <taxon>Pseudomonadati</taxon>
        <taxon>Bacteroidota</taxon>
        <taxon>Flavobacteriia</taxon>
        <taxon>Flavobacteriales</taxon>
        <taxon>Flavobacteriaceae</taxon>
        <taxon>Myroides</taxon>
    </lineage>
</organism>
<accession>A0AAI8C5T6</accession>
<protein>
    <submittedName>
        <fullName evidence="1">Uncharacterized protein</fullName>
    </submittedName>
</protein>
<dbReference type="EMBL" id="CP013690">
    <property type="protein sequence ID" value="ALU26527.1"/>
    <property type="molecule type" value="Genomic_DNA"/>
</dbReference>
<sequence length="114" mass="13608">MSNLKLKAFHLSYDIKAINDKQYKKYKEKLLCTIKKTNPSNVYSPCASTIIIDYRIENKTDLIQVLNEELNSRVFYFFISAIKDDVENYFFYENNIDNSIFDNFKEEYNNLLCD</sequence>
<proteinExistence type="predicted"/>
<name>A0AAI8C5T6_9FLAO</name>
<evidence type="ECO:0000313" key="1">
    <source>
        <dbReference type="EMBL" id="ALU26527.1"/>
    </source>
</evidence>
<dbReference type="Proteomes" id="UP000069030">
    <property type="component" value="Chromosome"/>
</dbReference>
<dbReference type="AlphaFoldDB" id="A0AAI8C5T6"/>
<gene>
    <name evidence="1" type="ORF">AS202_10345</name>
</gene>
<evidence type="ECO:0000313" key="2">
    <source>
        <dbReference type="Proteomes" id="UP000069030"/>
    </source>
</evidence>
<dbReference type="RefSeq" id="WP_058699336.1">
    <property type="nucleotide sequence ID" value="NZ_CP013690.1"/>
</dbReference>